<protein>
    <submittedName>
        <fullName evidence="2">Uncharacterized protein</fullName>
    </submittedName>
</protein>
<name>A0A4Q9PH76_9APHY</name>
<keyword evidence="3" id="KW-1185">Reference proteome</keyword>
<keyword evidence="1" id="KW-1133">Transmembrane helix</keyword>
<organism evidence="2 3">
    <name type="scientific">Dichomitus squalens</name>
    <dbReference type="NCBI Taxonomy" id="114155"/>
    <lineage>
        <taxon>Eukaryota</taxon>
        <taxon>Fungi</taxon>
        <taxon>Dikarya</taxon>
        <taxon>Basidiomycota</taxon>
        <taxon>Agaricomycotina</taxon>
        <taxon>Agaricomycetes</taxon>
        <taxon>Polyporales</taxon>
        <taxon>Polyporaceae</taxon>
        <taxon>Dichomitus</taxon>
    </lineage>
</organism>
<dbReference type="AlphaFoldDB" id="A0A4Q9PH76"/>
<gene>
    <name evidence="2" type="ORF">BD310DRAFT_861174</name>
</gene>
<reference evidence="2 3" key="1">
    <citation type="submission" date="2019-01" db="EMBL/GenBank/DDBJ databases">
        <title>Draft genome sequences of three monokaryotic isolates of the white-rot basidiomycete fungus Dichomitus squalens.</title>
        <authorList>
            <consortium name="DOE Joint Genome Institute"/>
            <person name="Lopez S.C."/>
            <person name="Andreopoulos B."/>
            <person name="Pangilinan J."/>
            <person name="Lipzen A."/>
            <person name="Riley R."/>
            <person name="Ahrendt S."/>
            <person name="Ng V."/>
            <person name="Barry K."/>
            <person name="Daum C."/>
            <person name="Grigoriev I.V."/>
            <person name="Hilden K.S."/>
            <person name="Makela M.R."/>
            <person name="de Vries R.P."/>
        </authorList>
    </citation>
    <scope>NUCLEOTIDE SEQUENCE [LARGE SCALE GENOMIC DNA]</scope>
    <source>
        <strain evidence="2 3">CBS 464.89</strain>
    </source>
</reference>
<evidence type="ECO:0000313" key="2">
    <source>
        <dbReference type="EMBL" id="TBU52872.1"/>
    </source>
</evidence>
<sequence>MPSPVASEYTTTMAPEVAPVKLNTFALEIIQYFSSDAIRTTPQYTLSSLLFGALTTMFAASVFLLIRQRSLSQLSARYLLLSILILFASTTMYMSTLIWNWSIIERLLSEANSGLFSDTYDAHESLAAFQNALHRQSTTASFALGANFIVGDAIVWWRACVIWRNKLVYFTALLTLTSTLATGTAGIFWASNDNPVRIVFMHGGDSRVTTAAGILSFMNNVTATSLIAYKAWSHRIFLRRHLGAEGAKTRLLRILALFVESGSLYCGLLTLIIAYMFDPAGYIPPGDAFNAVPYYSAGDYFVYGCLVPIVALYPITIIVIVALERSALELGSSLGNARSSPNARGPVAMSTVEFDPESTLSTSVTTQ</sequence>
<dbReference type="EMBL" id="ML145233">
    <property type="protein sequence ID" value="TBU52872.1"/>
    <property type="molecule type" value="Genomic_DNA"/>
</dbReference>
<feature type="transmembrane region" description="Helical" evidence="1">
    <location>
        <begin position="210"/>
        <end position="232"/>
    </location>
</feature>
<feature type="transmembrane region" description="Helical" evidence="1">
    <location>
        <begin position="300"/>
        <end position="323"/>
    </location>
</feature>
<dbReference type="Proteomes" id="UP000292082">
    <property type="component" value="Unassembled WGS sequence"/>
</dbReference>
<feature type="transmembrane region" description="Helical" evidence="1">
    <location>
        <begin position="167"/>
        <end position="190"/>
    </location>
</feature>
<evidence type="ECO:0000313" key="3">
    <source>
        <dbReference type="Proteomes" id="UP000292082"/>
    </source>
</evidence>
<feature type="transmembrane region" description="Helical" evidence="1">
    <location>
        <begin position="78"/>
        <end position="99"/>
    </location>
</feature>
<feature type="transmembrane region" description="Helical" evidence="1">
    <location>
        <begin position="44"/>
        <end position="66"/>
    </location>
</feature>
<keyword evidence="1" id="KW-0812">Transmembrane</keyword>
<proteinExistence type="predicted"/>
<feature type="transmembrane region" description="Helical" evidence="1">
    <location>
        <begin position="252"/>
        <end position="277"/>
    </location>
</feature>
<keyword evidence="1" id="KW-0472">Membrane</keyword>
<accession>A0A4Q9PH76</accession>
<evidence type="ECO:0000256" key="1">
    <source>
        <dbReference type="SAM" id="Phobius"/>
    </source>
</evidence>
<feature type="transmembrane region" description="Helical" evidence="1">
    <location>
        <begin position="140"/>
        <end position="160"/>
    </location>
</feature>